<dbReference type="Pfam" id="PF12897">
    <property type="entry name" value="Asp_aminotransf"/>
    <property type="match status" value="1"/>
</dbReference>
<dbReference type="Proteomes" id="UP000533598">
    <property type="component" value="Unassembled WGS sequence"/>
</dbReference>
<protein>
    <submittedName>
        <fullName evidence="1">Aspartate/methionine/tyrosine aminotransferase</fullName>
    </submittedName>
</protein>
<dbReference type="GO" id="GO:0004069">
    <property type="term" value="F:L-aspartate:2-oxoglutarate aminotransferase activity"/>
    <property type="evidence" value="ECO:0007669"/>
    <property type="project" value="InterPro"/>
</dbReference>
<reference evidence="1 2" key="1">
    <citation type="submission" date="2020-08" db="EMBL/GenBank/DDBJ databases">
        <title>Sequencing the genomes of 1000 actinobacteria strains.</title>
        <authorList>
            <person name="Klenk H.-P."/>
        </authorList>
    </citation>
    <scope>NUCLEOTIDE SEQUENCE [LARGE SCALE GENOMIC DNA]</scope>
    <source>
        <strain evidence="1 2">DSM 44230</strain>
    </source>
</reference>
<dbReference type="InterPro" id="IPR024551">
    <property type="entry name" value="AspAT_Ic"/>
</dbReference>
<dbReference type="PANTHER" id="PTHR43799">
    <property type="entry name" value="AMINOTRANSFERASE, PUTATIVE-RELATED"/>
    <property type="match status" value="1"/>
</dbReference>
<keyword evidence="1" id="KW-0032">Aminotransferase</keyword>
<dbReference type="RefSeq" id="WP_185007597.1">
    <property type="nucleotide sequence ID" value="NZ_BAAAUI010000045.1"/>
</dbReference>
<dbReference type="InterPro" id="IPR015424">
    <property type="entry name" value="PyrdxlP-dep_Trfase"/>
</dbReference>
<gene>
    <name evidence="1" type="ORF">HNR67_007315</name>
</gene>
<dbReference type="Gene3D" id="3.90.1150.10">
    <property type="entry name" value="Aspartate Aminotransferase, domain 1"/>
    <property type="match status" value="1"/>
</dbReference>
<dbReference type="EMBL" id="JACHMH010000001">
    <property type="protein sequence ID" value="MBB4681197.1"/>
    <property type="molecule type" value="Genomic_DNA"/>
</dbReference>
<sequence length="422" mass="45547">MELTKLDADELPAPLADLRKAYDELKAQNLSLDLTRGKPAAEQLDLSNELLCLPGKDVFKAGGTDTRNYGGLAGLPELREIFSGPLGVPVPQLLALGNSSLAVMHETIVFALLKGPVDGEPWVGQQIKFLCPVPGYDRHFSLLKQFGIEAVPVPLHEDGPDMDVVERLVAEDASIKGIWCVPKYANPTGAVYSEDTVRRLASMPTAAKDFRLFWDNAYALHHLTEDAVEIANVLELATAAGNPNRPFVFASSSKITHAGSGVAFFGGSPENVAWLTKNQSFGTIGPDKVNHLRHVAFLKDTEGLLAHMDKQRAVIAPKFEMVLYMLEKRLGGTGVAQWSKPKGGYFISLDVLEGTAKRVVQLAKEAGIVLTPAGATFPHGDDPRDRNIRLAPTFPDIREVALATEGVVTCVLLAAVEKLSGN</sequence>
<keyword evidence="1" id="KW-0808">Transferase</keyword>
<keyword evidence="2" id="KW-1185">Reference proteome</keyword>
<dbReference type="SUPFAM" id="SSF53383">
    <property type="entry name" value="PLP-dependent transferases"/>
    <property type="match status" value="1"/>
</dbReference>
<accession>A0A7W7CHR5</accession>
<comment type="caution">
    <text evidence="1">The sequence shown here is derived from an EMBL/GenBank/DDBJ whole genome shotgun (WGS) entry which is preliminary data.</text>
</comment>
<name>A0A7W7CHR5_9PSEU</name>
<dbReference type="CDD" id="cd00609">
    <property type="entry name" value="AAT_like"/>
    <property type="match status" value="1"/>
</dbReference>
<dbReference type="InterPro" id="IPR015422">
    <property type="entry name" value="PyrdxlP-dep_Trfase_small"/>
</dbReference>
<proteinExistence type="predicted"/>
<evidence type="ECO:0000313" key="1">
    <source>
        <dbReference type="EMBL" id="MBB4681197.1"/>
    </source>
</evidence>
<organism evidence="1 2">
    <name type="scientific">Crossiella cryophila</name>
    <dbReference type="NCBI Taxonomy" id="43355"/>
    <lineage>
        <taxon>Bacteria</taxon>
        <taxon>Bacillati</taxon>
        <taxon>Actinomycetota</taxon>
        <taxon>Actinomycetes</taxon>
        <taxon>Pseudonocardiales</taxon>
        <taxon>Pseudonocardiaceae</taxon>
        <taxon>Crossiella</taxon>
    </lineage>
</organism>
<evidence type="ECO:0000313" key="2">
    <source>
        <dbReference type="Proteomes" id="UP000533598"/>
    </source>
</evidence>
<dbReference type="AlphaFoldDB" id="A0A7W7CHR5"/>
<dbReference type="PANTHER" id="PTHR43799:SF1">
    <property type="entry name" value="ASPARTATE AMINOTRANSFERASE"/>
    <property type="match status" value="1"/>
</dbReference>
<dbReference type="Gene3D" id="3.40.640.10">
    <property type="entry name" value="Type I PLP-dependent aspartate aminotransferase-like (Major domain)"/>
    <property type="match status" value="1"/>
</dbReference>
<dbReference type="InterPro" id="IPR015421">
    <property type="entry name" value="PyrdxlP-dep_Trfase_major"/>
</dbReference>